<proteinExistence type="predicted"/>
<sequence>MSPPPLTLPVQTSMSAELFHVTAQMGQVDEVLAGRPAHGPAPHPTRTERRIIEIRALRR</sequence>
<dbReference type="RefSeq" id="WP_232655816.1">
    <property type="nucleotide sequence ID" value="NZ_JAJSBI010000050.1"/>
</dbReference>
<evidence type="ECO:0000313" key="1">
    <source>
        <dbReference type="EMBL" id="MCD9880898.1"/>
    </source>
</evidence>
<dbReference type="EMBL" id="JAJSBI010000050">
    <property type="protein sequence ID" value="MCD9880898.1"/>
    <property type="molecule type" value="Genomic_DNA"/>
</dbReference>
<keyword evidence="2" id="KW-1185">Reference proteome</keyword>
<organism evidence="1 2">
    <name type="scientific">Streptomyces guryensis</name>
    <dbReference type="NCBI Taxonomy" id="2886947"/>
    <lineage>
        <taxon>Bacteria</taxon>
        <taxon>Bacillati</taxon>
        <taxon>Actinomycetota</taxon>
        <taxon>Actinomycetes</taxon>
        <taxon>Kitasatosporales</taxon>
        <taxon>Streptomycetaceae</taxon>
        <taxon>Streptomyces</taxon>
    </lineage>
</organism>
<accession>A0A9Q3W0A3</accession>
<dbReference type="AlphaFoldDB" id="A0A9Q3W0A3"/>
<name>A0A9Q3W0A3_9ACTN</name>
<evidence type="ECO:0000313" key="2">
    <source>
        <dbReference type="Proteomes" id="UP001108029"/>
    </source>
</evidence>
<comment type="caution">
    <text evidence="1">The sequence shown here is derived from an EMBL/GenBank/DDBJ whole genome shotgun (WGS) entry which is preliminary data.</text>
</comment>
<gene>
    <name evidence="1" type="ORF">LJ657_46700</name>
</gene>
<dbReference type="Proteomes" id="UP001108029">
    <property type="component" value="Unassembled WGS sequence"/>
</dbReference>
<reference evidence="1" key="1">
    <citation type="submission" date="2021-12" db="EMBL/GenBank/DDBJ databases">
        <authorList>
            <person name="Lee J.-H."/>
            <person name="Kim S.-B."/>
        </authorList>
    </citation>
    <scope>NUCLEOTIDE SEQUENCE</scope>
    <source>
        <strain evidence="1">NR30</strain>
    </source>
</reference>
<protein>
    <submittedName>
        <fullName evidence="1">Uncharacterized protein</fullName>
    </submittedName>
</protein>